<feature type="compositionally biased region" description="Basic and acidic residues" evidence="1">
    <location>
        <begin position="131"/>
        <end position="149"/>
    </location>
</feature>
<reference evidence="2" key="1">
    <citation type="submission" date="2023-08" db="EMBL/GenBank/DDBJ databases">
        <authorList>
            <person name="Chen Y."/>
            <person name="Shah S."/>
            <person name="Dougan E. K."/>
            <person name="Thang M."/>
            <person name="Chan C."/>
        </authorList>
    </citation>
    <scope>NUCLEOTIDE SEQUENCE</scope>
</reference>
<dbReference type="EMBL" id="CAUJNA010003392">
    <property type="protein sequence ID" value="CAJ1400943.1"/>
    <property type="molecule type" value="Genomic_DNA"/>
</dbReference>
<keyword evidence="3" id="KW-1185">Reference proteome</keyword>
<dbReference type="Proteomes" id="UP001178507">
    <property type="component" value="Unassembled WGS sequence"/>
</dbReference>
<evidence type="ECO:0000256" key="1">
    <source>
        <dbReference type="SAM" id="MobiDB-lite"/>
    </source>
</evidence>
<evidence type="ECO:0000313" key="3">
    <source>
        <dbReference type="Proteomes" id="UP001178507"/>
    </source>
</evidence>
<organism evidence="2 3">
    <name type="scientific">Effrenium voratum</name>
    <dbReference type="NCBI Taxonomy" id="2562239"/>
    <lineage>
        <taxon>Eukaryota</taxon>
        <taxon>Sar</taxon>
        <taxon>Alveolata</taxon>
        <taxon>Dinophyceae</taxon>
        <taxon>Suessiales</taxon>
        <taxon>Symbiodiniaceae</taxon>
        <taxon>Effrenium</taxon>
    </lineage>
</organism>
<feature type="region of interest" description="Disordered" evidence="1">
    <location>
        <begin position="124"/>
        <end position="159"/>
    </location>
</feature>
<name>A0AA36NG86_9DINO</name>
<sequence>MESHSVEFMDLSGAPKRKAKSLTNDGQAVWFMCFPGDAMCCFQEDELRPDSEIMHGAGLVSTGEDVAQDSQEGDVFHEEVKQIKGDDHGFANKASGEDFRLKEHLSPALRQEVQQIKADLAAREGAGPGEVDGHCEARVPPRTSADRGKGASGLLPEVPPERPLAFEVGHGSFAFAPPPEDRFQGFQEVGTLREALSI</sequence>
<gene>
    <name evidence="2" type="ORF">EVOR1521_LOCUS24182</name>
</gene>
<accession>A0AA36NG86</accession>
<dbReference type="AlphaFoldDB" id="A0AA36NG86"/>
<proteinExistence type="predicted"/>
<evidence type="ECO:0000313" key="2">
    <source>
        <dbReference type="EMBL" id="CAJ1400943.1"/>
    </source>
</evidence>
<protein>
    <submittedName>
        <fullName evidence="2">Uncharacterized protein</fullName>
    </submittedName>
</protein>
<comment type="caution">
    <text evidence="2">The sequence shown here is derived from an EMBL/GenBank/DDBJ whole genome shotgun (WGS) entry which is preliminary data.</text>
</comment>